<dbReference type="Proteomes" id="UP001213623">
    <property type="component" value="Chromosome 3"/>
</dbReference>
<keyword evidence="4" id="KW-1185">Reference proteome</keyword>
<dbReference type="EMBL" id="CP119894">
    <property type="protein sequence ID" value="WFD26978.1"/>
    <property type="molecule type" value="Genomic_DNA"/>
</dbReference>
<name>A0AAF0J3L6_9BASI</name>
<dbReference type="PANTHER" id="PTHR10476">
    <property type="entry name" value="CHARGED MULTIVESICULAR BODY PROTEIN"/>
    <property type="match status" value="1"/>
</dbReference>
<feature type="coiled-coil region" evidence="1">
    <location>
        <begin position="41"/>
        <end position="79"/>
    </location>
</feature>
<proteinExistence type="predicted"/>
<gene>
    <name evidence="3" type="primary">VPS24</name>
    <name evidence="3" type="ORF">MNAN1_001967</name>
</gene>
<dbReference type="Pfam" id="PF03357">
    <property type="entry name" value="Snf7"/>
    <property type="match status" value="1"/>
</dbReference>
<reference evidence="3" key="1">
    <citation type="submission" date="2023-03" db="EMBL/GenBank/DDBJ databases">
        <title>Mating type loci evolution in Malassezia.</title>
        <authorList>
            <person name="Coelho M.A."/>
        </authorList>
    </citation>
    <scope>NUCLEOTIDE SEQUENCE</scope>
    <source>
        <strain evidence="3">CBS 9557</strain>
    </source>
</reference>
<sequence>MLTQPYADRRQGLPRLHDGARLQEMQSLARLIYGPSKEERVRHVQQRLRQEQRSLDREVRQIDQAIAKVKVEIKRLARKGDTANAKILASEVVRSHKHKLRLMTSKAQLNSIGLQLQQQLSMYKVTGHLQKSTEIMKLSHNLIQIPQMTQAMRDMSAELMKVRRAPLTQAGILEEMMNDALDTSALGEDAEELDEAAQDEVNRVLYEITDGTRTPLTSGKLGEATAAPAHAPQEHTGLHDSEADTESMEQMHRALQGLLQG</sequence>
<organism evidence="3 4">
    <name type="scientific">Malassezia nana</name>
    <dbReference type="NCBI Taxonomy" id="180528"/>
    <lineage>
        <taxon>Eukaryota</taxon>
        <taxon>Fungi</taxon>
        <taxon>Dikarya</taxon>
        <taxon>Basidiomycota</taxon>
        <taxon>Ustilaginomycotina</taxon>
        <taxon>Malasseziomycetes</taxon>
        <taxon>Malasseziales</taxon>
        <taxon>Malasseziaceae</taxon>
        <taxon>Malassezia</taxon>
    </lineage>
</organism>
<feature type="compositionally biased region" description="Basic and acidic residues" evidence="2">
    <location>
        <begin position="232"/>
        <end position="242"/>
    </location>
</feature>
<dbReference type="Gene3D" id="6.10.140.1230">
    <property type="match status" value="1"/>
</dbReference>
<protein>
    <submittedName>
        <fullName evidence="3">Vacuolar protein-sorting-associated protein 24</fullName>
    </submittedName>
</protein>
<evidence type="ECO:0000313" key="4">
    <source>
        <dbReference type="Proteomes" id="UP001213623"/>
    </source>
</evidence>
<evidence type="ECO:0000313" key="3">
    <source>
        <dbReference type="EMBL" id="WFD26978.1"/>
    </source>
</evidence>
<feature type="region of interest" description="Disordered" evidence="2">
    <location>
        <begin position="212"/>
        <end position="249"/>
    </location>
</feature>
<keyword evidence="1" id="KW-0175">Coiled coil</keyword>
<dbReference type="GO" id="GO:0007034">
    <property type="term" value="P:vacuolar transport"/>
    <property type="evidence" value="ECO:0007669"/>
    <property type="project" value="InterPro"/>
</dbReference>
<accession>A0AAF0J3L6</accession>
<evidence type="ECO:0000256" key="1">
    <source>
        <dbReference type="SAM" id="Coils"/>
    </source>
</evidence>
<evidence type="ECO:0000256" key="2">
    <source>
        <dbReference type="SAM" id="MobiDB-lite"/>
    </source>
</evidence>
<dbReference type="AlphaFoldDB" id="A0AAF0J3L6"/>
<dbReference type="InterPro" id="IPR005024">
    <property type="entry name" value="Snf7_fam"/>
</dbReference>